<keyword evidence="1" id="KW-0812">Transmembrane</keyword>
<dbReference type="EMBL" id="JACNJN010000157">
    <property type="protein sequence ID" value="MBC8336359.1"/>
    <property type="molecule type" value="Genomic_DNA"/>
</dbReference>
<protein>
    <recommendedName>
        <fullName evidence="4">PH domain-containing protein</fullName>
    </recommendedName>
</protein>
<reference evidence="2 3" key="1">
    <citation type="submission" date="2020-08" db="EMBL/GenBank/DDBJ databases">
        <title>Bridging the membrane lipid divide: bacteria of the FCB group superphylum have the potential to synthesize archaeal ether lipids.</title>
        <authorList>
            <person name="Villanueva L."/>
            <person name="Von Meijenfeldt F.A.B."/>
            <person name="Westbye A.B."/>
            <person name="Yadav S."/>
            <person name="Hopmans E.C."/>
            <person name="Dutilh B.E."/>
            <person name="Sinninghe Damste J.S."/>
        </authorList>
    </citation>
    <scope>NUCLEOTIDE SEQUENCE [LARGE SCALE GENOMIC DNA]</scope>
    <source>
        <strain evidence="2">NIOZ-UU36</strain>
    </source>
</reference>
<accession>A0A8J6TJY4</accession>
<feature type="transmembrane region" description="Helical" evidence="1">
    <location>
        <begin position="20"/>
        <end position="37"/>
    </location>
</feature>
<keyword evidence="1" id="KW-1133">Transmembrane helix</keyword>
<keyword evidence="1" id="KW-0472">Membrane</keyword>
<feature type="transmembrane region" description="Helical" evidence="1">
    <location>
        <begin position="43"/>
        <end position="63"/>
    </location>
</feature>
<dbReference type="AlphaFoldDB" id="A0A8J6TJY4"/>
<comment type="caution">
    <text evidence="2">The sequence shown here is derived from an EMBL/GenBank/DDBJ whole genome shotgun (WGS) entry which is preliminary data.</text>
</comment>
<evidence type="ECO:0000313" key="3">
    <source>
        <dbReference type="Proteomes" id="UP000614469"/>
    </source>
</evidence>
<evidence type="ECO:0000256" key="1">
    <source>
        <dbReference type="SAM" id="Phobius"/>
    </source>
</evidence>
<evidence type="ECO:0000313" key="2">
    <source>
        <dbReference type="EMBL" id="MBC8336359.1"/>
    </source>
</evidence>
<name>A0A8J6TJY4_9CHLR</name>
<gene>
    <name evidence="2" type="ORF">H8E29_13930</name>
</gene>
<evidence type="ECO:0008006" key="4">
    <source>
        <dbReference type="Google" id="ProtNLM"/>
    </source>
</evidence>
<proteinExistence type="predicted"/>
<organism evidence="2 3">
    <name type="scientific">Candidatus Desulfolinea nitratireducens</name>
    <dbReference type="NCBI Taxonomy" id="2841698"/>
    <lineage>
        <taxon>Bacteria</taxon>
        <taxon>Bacillati</taxon>
        <taxon>Chloroflexota</taxon>
        <taxon>Anaerolineae</taxon>
        <taxon>Anaerolineales</taxon>
        <taxon>Anaerolineales incertae sedis</taxon>
        <taxon>Candidatus Desulfolinea</taxon>
    </lineage>
</organism>
<dbReference type="Proteomes" id="UP000614469">
    <property type="component" value="Unassembled WGS sequence"/>
</dbReference>
<sequence length="167" mass="19053">MFENDLRPELNSRRGEGTAWVLTLVVSFAMGFLNWQLDNIPVAARVFWGFLLFAALSISLGNWMDRKTIMRVDVDGIAFENGLRKVRLSWSEIENVNVLPLRWGRSVQVIGSESHFEFRTLGKVQYQGEVRGRLGFSEGQAVLDEILSATNLVLQNEEKGSYYYSRS</sequence>